<keyword evidence="4" id="KW-1185">Reference proteome</keyword>
<name>A0A158KF25_9BURK</name>
<accession>A0A158KF25</accession>
<protein>
    <submittedName>
        <fullName evidence="3">DNA replication protein</fullName>
    </submittedName>
</protein>
<sequence>MSEADFAISEHERIRIALEHIPPDVDRETWRRIAAALKTELGDAGFDLFCLWSANGDKYHAPAARDTWLSQTPGRITIGTLFEIAKRYGFDTRSNRPAPLPLAARAQREAQRQKRKTSELAARDTKLKHAATVALAVWNKATSARDDHPYLTRKGVRAVEALREIDATKLAALANYTPKSNGEPLQGRVLVAPVQIDGRLSTLEMIDEAGRKSALAGGAKAGGCWSAVPIPARVSEIVIVEGVATALSIYECTGAATVAALSCSNIHKVTDAMRAQHPAAAIVVAGDVGNGESNARKAVLAAGVKLALPDFGVDRHNDQTDFNDLHQANGADAVRAAINAAAVPDAPVADTTRYPALNERPCWRMYEAPVECGGDVLKPGVYWHRVKYEKGNAPAVLTDQWTCTPLRVLAVTRNREDAG</sequence>
<dbReference type="InterPro" id="IPR014819">
    <property type="entry name" value="PriCT_2"/>
</dbReference>
<dbReference type="Pfam" id="PF13362">
    <property type="entry name" value="Toprim_3"/>
    <property type="match status" value="1"/>
</dbReference>
<dbReference type="GO" id="GO:0016817">
    <property type="term" value="F:hydrolase activity, acting on acid anhydrides"/>
    <property type="evidence" value="ECO:0007669"/>
    <property type="project" value="InterPro"/>
</dbReference>
<proteinExistence type="predicted"/>
<dbReference type="InterPro" id="IPR034154">
    <property type="entry name" value="TOPRIM_DnaG/twinkle"/>
</dbReference>
<feature type="domain" description="Toprim" evidence="2">
    <location>
        <begin position="237"/>
        <end position="332"/>
    </location>
</feature>
<evidence type="ECO:0000259" key="1">
    <source>
        <dbReference type="Pfam" id="PF08707"/>
    </source>
</evidence>
<comment type="caution">
    <text evidence="3">The sequence shown here is derived from an EMBL/GenBank/DDBJ whole genome shotgun (WGS) entry which is preliminary data.</text>
</comment>
<organism evidence="3 4">
    <name type="scientific">Caballeronia choica</name>
    <dbReference type="NCBI Taxonomy" id="326476"/>
    <lineage>
        <taxon>Bacteria</taxon>
        <taxon>Pseudomonadati</taxon>
        <taxon>Pseudomonadota</taxon>
        <taxon>Betaproteobacteria</taxon>
        <taxon>Burkholderiales</taxon>
        <taxon>Burkholderiaceae</taxon>
        <taxon>Caballeronia</taxon>
    </lineage>
</organism>
<evidence type="ECO:0000259" key="2">
    <source>
        <dbReference type="Pfam" id="PF13362"/>
    </source>
</evidence>
<dbReference type="AlphaFoldDB" id="A0A158KF25"/>
<evidence type="ECO:0000313" key="3">
    <source>
        <dbReference type="EMBL" id="SAL79160.1"/>
    </source>
</evidence>
<dbReference type="InterPro" id="IPR006171">
    <property type="entry name" value="TOPRIM_dom"/>
</dbReference>
<dbReference type="Proteomes" id="UP000054770">
    <property type="component" value="Unassembled WGS sequence"/>
</dbReference>
<reference evidence="3" key="1">
    <citation type="submission" date="2016-01" db="EMBL/GenBank/DDBJ databases">
        <authorList>
            <person name="Peeters C."/>
        </authorList>
    </citation>
    <scope>NUCLEOTIDE SEQUENCE [LARGE SCALE GENOMIC DNA]</scope>
    <source>
        <strain evidence="3">LMG 22940</strain>
    </source>
</reference>
<evidence type="ECO:0000313" key="4">
    <source>
        <dbReference type="Proteomes" id="UP000054770"/>
    </source>
</evidence>
<dbReference type="RefSeq" id="WP_087647597.1">
    <property type="nucleotide sequence ID" value="NZ_FCON02000082.1"/>
</dbReference>
<feature type="domain" description="Primase C-terminal 2" evidence="1">
    <location>
        <begin position="15"/>
        <end position="85"/>
    </location>
</feature>
<dbReference type="Pfam" id="PF08707">
    <property type="entry name" value="PriCT_2"/>
    <property type="match status" value="1"/>
</dbReference>
<dbReference type="OrthoDB" id="784829at2"/>
<dbReference type="EMBL" id="FCON02000082">
    <property type="protein sequence ID" value="SAL79160.1"/>
    <property type="molecule type" value="Genomic_DNA"/>
</dbReference>
<dbReference type="CDD" id="cd01029">
    <property type="entry name" value="TOPRIM_primases"/>
    <property type="match status" value="1"/>
</dbReference>
<gene>
    <name evidence="3" type="ORF">AWB68_05579</name>
</gene>